<keyword evidence="4 7" id="KW-0413">Isomerase</keyword>
<comment type="catalytic activity">
    <reaction evidence="4">
        <text>alpha-D-ribose 1-phosphate = D-ribose 5-phosphate</text>
        <dbReference type="Rhea" id="RHEA:18793"/>
        <dbReference type="ChEBI" id="CHEBI:57720"/>
        <dbReference type="ChEBI" id="CHEBI:78346"/>
        <dbReference type="EC" id="5.4.2.7"/>
    </reaction>
</comment>
<dbReference type="PIRSF" id="PIRSF001491">
    <property type="entry name" value="Ppentomutase"/>
    <property type="match status" value="1"/>
</dbReference>
<dbReference type="GO" id="GO:0043094">
    <property type="term" value="P:metabolic compound salvage"/>
    <property type="evidence" value="ECO:0007669"/>
    <property type="project" value="UniProtKB-UniRule"/>
</dbReference>
<evidence type="ECO:0000259" key="6">
    <source>
        <dbReference type="Pfam" id="PF01676"/>
    </source>
</evidence>
<dbReference type="GO" id="GO:0006018">
    <property type="term" value="P:2-deoxyribose 1-phosphate catabolic process"/>
    <property type="evidence" value="ECO:0007669"/>
    <property type="project" value="UniProtKB-UniRule"/>
</dbReference>
<comment type="pathway">
    <text evidence="4">Carbohydrate degradation; 2-deoxy-D-ribose 1-phosphate degradation; D-glyceraldehyde 3-phosphate and acetaldehyde from 2-deoxy-alpha-D-ribose 1-phosphate: step 1/2.</text>
</comment>
<comment type="subcellular location">
    <subcellularLocation>
        <location evidence="4">Cytoplasm</location>
    </subcellularLocation>
</comment>
<name>A0A0S7YHD2_UNCT6</name>
<dbReference type="AlphaFoldDB" id="A0A0S7YHD2"/>
<feature type="binding site" evidence="4">
    <location>
        <position position="335"/>
    </location>
    <ligand>
        <name>Mn(2+)</name>
        <dbReference type="ChEBI" id="CHEBI:29035"/>
        <label>2</label>
    </ligand>
</feature>
<feature type="domain" description="Metalloenzyme" evidence="6">
    <location>
        <begin position="2"/>
        <end position="374"/>
    </location>
</feature>
<dbReference type="GO" id="GO:0009117">
    <property type="term" value="P:nucleotide metabolic process"/>
    <property type="evidence" value="ECO:0007669"/>
    <property type="project" value="UniProtKB-UniRule"/>
</dbReference>
<protein>
    <recommendedName>
        <fullName evidence="4 5">Phosphopentomutase</fullName>
        <ecNumber evidence="4 5">5.4.2.7</ecNumber>
    </recommendedName>
    <alternativeName>
        <fullName evidence="4">Phosphodeoxyribomutase</fullName>
    </alternativeName>
</protein>
<sequence>MKRAIVLILDGVGIGELPDAAQYHDQGSNTLVNLARVCGGLDLPVLERLGLGNISAIRGVKKAPNPLACFGKMAEKSPGKDSTSGHWELFGIILEKPFPTYPHGFPDEIVTEFESRIGYKILGNIPASGTEIIQRLGEEHMRKKAPIVYTSADSVFQIACHIDIFSLDELYTFCTIAREMLQGKHGVARVIARPFAGEVNNFYRTKDRRDYSLQPPEPTLLDRTKEQGLAVIVIGKVDDLFGGRGYTKSYHSVSDTECGDFVLRVMDDVDEGLIVANFVQFDMDWGHRNDVNGFKNGLVEIDEIIGTIVEKVDEGDFLFITADHGNDPTTPSTDHSREYVPVLAYTTKKMSRDLGVRRSFADLGKTIARYFNIEGMKNGEDFFDACVS</sequence>
<evidence type="ECO:0000256" key="2">
    <source>
        <dbReference type="ARBA" id="ARBA00022723"/>
    </source>
</evidence>
<dbReference type="Proteomes" id="UP000051012">
    <property type="component" value="Unassembled WGS sequence"/>
</dbReference>
<comment type="function">
    <text evidence="4">Isomerase that catalyzes the conversion of deoxy-ribose 1-phosphate (dRib-1-P) and ribose 1-phosphate (Rib-1-P) to deoxy-ribose 5-phosphate (dRib-5-P) and ribose 5-phosphate (Rib-5-P), respectively.</text>
</comment>
<evidence type="ECO:0000256" key="3">
    <source>
        <dbReference type="ARBA" id="ARBA00023211"/>
    </source>
</evidence>
<dbReference type="SUPFAM" id="SSF143856">
    <property type="entry name" value="DeoB insert domain-like"/>
    <property type="match status" value="1"/>
</dbReference>
<dbReference type="GO" id="GO:0008973">
    <property type="term" value="F:phosphopentomutase activity"/>
    <property type="evidence" value="ECO:0007669"/>
    <property type="project" value="UniProtKB-UniRule"/>
</dbReference>
<dbReference type="SUPFAM" id="SSF53649">
    <property type="entry name" value="Alkaline phosphatase-like"/>
    <property type="match status" value="1"/>
</dbReference>
<dbReference type="HAMAP" id="MF_00740">
    <property type="entry name" value="Phosphopentomut"/>
    <property type="match status" value="1"/>
</dbReference>
<evidence type="ECO:0000256" key="5">
    <source>
        <dbReference type="NCBIfam" id="TIGR01696"/>
    </source>
</evidence>
<dbReference type="PANTHER" id="PTHR21110">
    <property type="entry name" value="PHOSPHOPENTOMUTASE"/>
    <property type="match status" value="1"/>
</dbReference>
<feature type="binding site" evidence="4">
    <location>
        <position position="282"/>
    </location>
    <ligand>
        <name>Mn(2+)</name>
        <dbReference type="ChEBI" id="CHEBI:29035"/>
        <label>2</label>
    </ligand>
</feature>
<dbReference type="PANTHER" id="PTHR21110:SF0">
    <property type="entry name" value="PHOSPHOPENTOMUTASE"/>
    <property type="match status" value="1"/>
</dbReference>
<reference evidence="7 8" key="1">
    <citation type="journal article" date="2015" name="Microbiome">
        <title>Genomic resolution of linkages in carbon, nitrogen, and sulfur cycling among widespread estuary sediment bacteria.</title>
        <authorList>
            <person name="Baker B.J."/>
            <person name="Lazar C.S."/>
            <person name="Teske A.P."/>
            <person name="Dick G.J."/>
        </authorList>
    </citation>
    <scope>NUCLEOTIDE SEQUENCE [LARGE SCALE GENOMIC DNA]</scope>
    <source>
        <strain evidence="7">DG_78</strain>
    </source>
</reference>
<keyword evidence="2 4" id="KW-0479">Metal-binding</keyword>
<feature type="binding site" evidence="4">
    <location>
        <position position="324"/>
    </location>
    <ligand>
        <name>Mn(2+)</name>
        <dbReference type="ChEBI" id="CHEBI:29035"/>
        <label>1</label>
    </ligand>
</feature>
<feature type="binding site" evidence="4">
    <location>
        <position position="10"/>
    </location>
    <ligand>
        <name>Mn(2+)</name>
        <dbReference type="ChEBI" id="CHEBI:29035"/>
        <label>1</label>
    </ligand>
</feature>
<dbReference type="UniPathway" id="UPA00087">
    <property type="reaction ID" value="UER00173"/>
</dbReference>
<dbReference type="InterPro" id="IPR024052">
    <property type="entry name" value="Phosphopentomutase_DeoB_cap_sf"/>
</dbReference>
<dbReference type="Gene3D" id="3.40.720.10">
    <property type="entry name" value="Alkaline Phosphatase, subunit A"/>
    <property type="match status" value="1"/>
</dbReference>
<dbReference type="InterPro" id="IPR017850">
    <property type="entry name" value="Alkaline_phosphatase_core_sf"/>
</dbReference>
<feature type="binding site" evidence="4">
    <location>
        <position position="287"/>
    </location>
    <ligand>
        <name>Mn(2+)</name>
        <dbReference type="ChEBI" id="CHEBI:29035"/>
        <label>2</label>
    </ligand>
</feature>
<dbReference type="InterPro" id="IPR006124">
    <property type="entry name" value="Metalloenzyme"/>
</dbReference>
<comment type="catalytic activity">
    <reaction evidence="4">
        <text>2-deoxy-alpha-D-ribose 1-phosphate = 2-deoxy-D-ribose 5-phosphate</text>
        <dbReference type="Rhea" id="RHEA:27658"/>
        <dbReference type="ChEBI" id="CHEBI:57259"/>
        <dbReference type="ChEBI" id="CHEBI:62877"/>
        <dbReference type="EC" id="5.4.2.7"/>
    </reaction>
</comment>
<dbReference type="InterPro" id="IPR010045">
    <property type="entry name" value="DeoB"/>
</dbReference>
<evidence type="ECO:0000313" key="8">
    <source>
        <dbReference type="Proteomes" id="UP000051012"/>
    </source>
</evidence>
<dbReference type="NCBIfam" id="NF003766">
    <property type="entry name" value="PRK05362.1"/>
    <property type="match status" value="1"/>
</dbReference>
<evidence type="ECO:0000313" key="7">
    <source>
        <dbReference type="EMBL" id="KPJ74141.1"/>
    </source>
</evidence>
<dbReference type="GO" id="GO:0000287">
    <property type="term" value="F:magnesium ion binding"/>
    <property type="evidence" value="ECO:0007669"/>
    <property type="project" value="UniProtKB-UniRule"/>
</dbReference>
<keyword evidence="3 4" id="KW-0464">Manganese</keyword>
<gene>
    <name evidence="4" type="primary">deoB</name>
    <name evidence="7" type="ORF">AMJ52_01655</name>
</gene>
<accession>A0A0S7YHD2</accession>
<comment type="caution">
    <text evidence="7">The sequence shown here is derived from an EMBL/GenBank/DDBJ whole genome shotgun (WGS) entry which is preliminary data.</text>
</comment>
<evidence type="ECO:0000256" key="1">
    <source>
        <dbReference type="ARBA" id="ARBA00010373"/>
    </source>
</evidence>
<dbReference type="GO" id="GO:0006015">
    <property type="term" value="P:5-phosphoribose 1-diphosphate biosynthetic process"/>
    <property type="evidence" value="ECO:0007669"/>
    <property type="project" value="UniProtKB-UniPathway"/>
</dbReference>
<dbReference type="CDD" id="cd16009">
    <property type="entry name" value="PPM"/>
    <property type="match status" value="1"/>
</dbReference>
<dbReference type="EC" id="5.4.2.7" evidence="4 5"/>
<comment type="similarity">
    <text evidence="1 4">Belongs to the phosphopentomutase family.</text>
</comment>
<evidence type="ECO:0000256" key="4">
    <source>
        <dbReference type="HAMAP-Rule" id="MF_00740"/>
    </source>
</evidence>
<keyword evidence="4" id="KW-0963">Cytoplasm</keyword>
<organism evidence="7 8">
    <name type="scientific">candidate division TA06 bacterium DG_78</name>
    <dbReference type="NCBI Taxonomy" id="1703772"/>
    <lineage>
        <taxon>Bacteria</taxon>
        <taxon>Bacteria division TA06</taxon>
    </lineage>
</organism>
<feature type="binding site" evidence="4">
    <location>
        <position position="323"/>
    </location>
    <ligand>
        <name>Mn(2+)</name>
        <dbReference type="ChEBI" id="CHEBI:29035"/>
        <label>1</label>
    </ligand>
</feature>
<proteinExistence type="inferred from homology"/>
<dbReference type="PATRIC" id="fig|1703772.3.peg.593"/>
<comment type="cofactor">
    <cofactor evidence="4">
        <name>Mn(2+)</name>
        <dbReference type="ChEBI" id="CHEBI:29035"/>
    </cofactor>
    <text evidence="4">Binds 2 manganese ions.</text>
</comment>
<dbReference type="GO" id="GO:0005829">
    <property type="term" value="C:cytosol"/>
    <property type="evidence" value="ECO:0007669"/>
    <property type="project" value="TreeGrafter"/>
</dbReference>
<dbReference type="Pfam" id="PF01676">
    <property type="entry name" value="Metalloenzyme"/>
    <property type="match status" value="1"/>
</dbReference>
<dbReference type="Gene3D" id="3.30.70.1250">
    <property type="entry name" value="Phosphopentomutase"/>
    <property type="match status" value="1"/>
</dbReference>
<dbReference type="EMBL" id="LJNI01000013">
    <property type="protein sequence ID" value="KPJ74141.1"/>
    <property type="molecule type" value="Genomic_DNA"/>
</dbReference>
<dbReference type="GO" id="GO:0030145">
    <property type="term" value="F:manganese ion binding"/>
    <property type="evidence" value="ECO:0007669"/>
    <property type="project" value="UniProtKB-UniRule"/>
</dbReference>
<dbReference type="NCBIfam" id="TIGR01696">
    <property type="entry name" value="deoB"/>
    <property type="match status" value="1"/>
</dbReference>